<evidence type="ECO:0000256" key="3">
    <source>
        <dbReference type="ARBA" id="ARBA00022989"/>
    </source>
</evidence>
<feature type="transmembrane region" description="Helical" evidence="5">
    <location>
        <begin position="83"/>
        <end position="101"/>
    </location>
</feature>
<feature type="transmembrane region" description="Helical" evidence="5">
    <location>
        <begin position="167"/>
        <end position="183"/>
    </location>
</feature>
<dbReference type="GeneID" id="6994541"/>
<keyword evidence="3 5" id="KW-1133">Transmembrane helix</keyword>
<dbReference type="PROSITE" id="PS51257">
    <property type="entry name" value="PROKAR_LIPOPROTEIN"/>
    <property type="match status" value="1"/>
</dbReference>
<keyword evidence="2 5" id="KW-0812">Transmembrane</keyword>
<reference evidence="7" key="1">
    <citation type="submission" date="2008-06" db="EMBL/GenBank/DDBJ databases">
        <authorList>
            <person name="Lorenzi H."/>
            <person name="Inman J."/>
            <person name="Miller J."/>
            <person name="Schobel S."/>
            <person name="Amedeo P."/>
            <person name="Caler E.V."/>
            <person name="da Silva J."/>
        </authorList>
    </citation>
    <scope>NUCLEOTIDE SEQUENCE [LARGE SCALE GENOMIC DNA]</scope>
    <source>
        <strain evidence="7">RN66</strain>
    </source>
</reference>
<dbReference type="InterPro" id="IPR001104">
    <property type="entry name" value="3-oxo-5_a-steroid_4-DH_C"/>
</dbReference>
<dbReference type="GO" id="GO:0016095">
    <property type="term" value="P:polyprenol catabolic process"/>
    <property type="evidence" value="ECO:0007669"/>
    <property type="project" value="TreeGrafter"/>
</dbReference>
<name>B6A9U5_CRYMR</name>
<evidence type="ECO:0000256" key="1">
    <source>
        <dbReference type="ARBA" id="ARBA00004127"/>
    </source>
</evidence>
<dbReference type="OMA" id="WSLHGKN"/>
<evidence type="ECO:0000259" key="6">
    <source>
        <dbReference type="Pfam" id="PF02544"/>
    </source>
</evidence>
<dbReference type="PANTHER" id="PTHR14624:SF0">
    <property type="entry name" value="POLYPRENOL REDUCTASE"/>
    <property type="match status" value="1"/>
</dbReference>
<dbReference type="UniPathway" id="UPA00378"/>
<dbReference type="GO" id="GO:0003865">
    <property type="term" value="F:3-oxo-5-alpha-steroid 4-dehydrogenase activity"/>
    <property type="evidence" value="ECO:0007669"/>
    <property type="project" value="TreeGrafter"/>
</dbReference>
<accession>B6A9U5</accession>
<dbReference type="InterPro" id="IPR039698">
    <property type="entry name" value="Dfg10/SRD5A3"/>
</dbReference>
<gene>
    <name evidence="7" type="ORF">CMU_040550</name>
</gene>
<feature type="domain" description="3-oxo-5-alpha-steroid 4-dehydrogenase C-terminal" evidence="6">
    <location>
        <begin position="164"/>
        <end position="279"/>
    </location>
</feature>
<evidence type="ECO:0000256" key="2">
    <source>
        <dbReference type="ARBA" id="ARBA00022692"/>
    </source>
</evidence>
<dbReference type="eggNOG" id="KOG1640">
    <property type="taxonomic scope" value="Eukaryota"/>
</dbReference>
<proteinExistence type="predicted"/>
<sequence>MTRDLARLSILQFLTTMYFALCFLATLFSCFSSSLHILSQHGKLIKNDLDIRKFYNEVPRDIVLVKLLRRLYASQFILVRKSLFKYFYIVGIFACLGFMFIQDNTSNRMIMFTIHVLRRFLEEIFIAKHNSNKSSMSLVTFLFGISYYIMMPIAISLTWKSTSSPCLIQVVVFFLFSALQFMSHRTLSNIRRHSRMYDIPCGGLFNWISCPHYLCEIGIYTSLFADIFVYGVHYLWIYFAMMYITTCMIVNAIRSHKWYIETFRESYIKLNRKAIVPLVI</sequence>
<keyword evidence="8" id="KW-1185">Reference proteome</keyword>
<protein>
    <submittedName>
        <fullName evidence="7">3-oxo-5-alpha-steroid 4-dehydrogenase domain-containing protein</fullName>
    </submittedName>
</protein>
<organism evidence="7 8">
    <name type="scientific">Cryptosporidium muris (strain RN66)</name>
    <dbReference type="NCBI Taxonomy" id="441375"/>
    <lineage>
        <taxon>Eukaryota</taxon>
        <taxon>Sar</taxon>
        <taxon>Alveolata</taxon>
        <taxon>Apicomplexa</taxon>
        <taxon>Conoidasida</taxon>
        <taxon>Coccidia</taxon>
        <taxon>Eucoccidiorida</taxon>
        <taxon>Eimeriorina</taxon>
        <taxon>Cryptosporidiidae</taxon>
        <taxon>Cryptosporidium</taxon>
    </lineage>
</organism>
<dbReference type="OrthoDB" id="336771at2759"/>
<feature type="transmembrane region" description="Helical" evidence="5">
    <location>
        <begin position="136"/>
        <end position="155"/>
    </location>
</feature>
<dbReference type="GO" id="GO:0005783">
    <property type="term" value="C:endoplasmic reticulum"/>
    <property type="evidence" value="ECO:0007669"/>
    <property type="project" value="TreeGrafter"/>
</dbReference>
<comment type="subcellular location">
    <subcellularLocation>
        <location evidence="1">Endomembrane system</location>
        <topology evidence="1">Multi-pass membrane protein</topology>
    </subcellularLocation>
</comment>
<feature type="transmembrane region" description="Helical" evidence="5">
    <location>
        <begin position="204"/>
        <end position="229"/>
    </location>
</feature>
<evidence type="ECO:0000313" key="7">
    <source>
        <dbReference type="EMBL" id="EEA04986.1"/>
    </source>
</evidence>
<dbReference type="Proteomes" id="UP000001460">
    <property type="component" value="Unassembled WGS sequence"/>
</dbReference>
<keyword evidence="4 5" id="KW-0472">Membrane</keyword>
<evidence type="ECO:0000313" key="8">
    <source>
        <dbReference type="Proteomes" id="UP000001460"/>
    </source>
</evidence>
<evidence type="ECO:0000256" key="4">
    <source>
        <dbReference type="ARBA" id="ARBA00023136"/>
    </source>
</evidence>
<dbReference type="RefSeq" id="XP_002139335.1">
    <property type="nucleotide sequence ID" value="XM_002139299.1"/>
</dbReference>
<feature type="transmembrane region" description="Helical" evidence="5">
    <location>
        <begin position="235"/>
        <end position="253"/>
    </location>
</feature>
<dbReference type="Pfam" id="PF02544">
    <property type="entry name" value="Steroid_dh"/>
    <property type="match status" value="1"/>
</dbReference>
<feature type="transmembrane region" description="Helical" evidence="5">
    <location>
        <begin position="12"/>
        <end position="38"/>
    </location>
</feature>
<dbReference type="EMBL" id="DS989726">
    <property type="protein sequence ID" value="EEA04986.1"/>
    <property type="molecule type" value="Genomic_DNA"/>
</dbReference>
<dbReference type="GO" id="GO:0006488">
    <property type="term" value="P:dolichol-linked oligosaccharide biosynthetic process"/>
    <property type="evidence" value="ECO:0007669"/>
    <property type="project" value="InterPro"/>
</dbReference>
<dbReference type="AlphaFoldDB" id="B6A9U5"/>
<dbReference type="PROSITE" id="PS50244">
    <property type="entry name" value="S5A_REDUCTASE"/>
    <property type="match status" value="1"/>
</dbReference>
<dbReference type="PANTHER" id="PTHR14624">
    <property type="entry name" value="DFG10 PROTEIN"/>
    <property type="match status" value="1"/>
</dbReference>
<dbReference type="STRING" id="441375.B6A9U5"/>
<evidence type="ECO:0000256" key="5">
    <source>
        <dbReference type="SAM" id="Phobius"/>
    </source>
</evidence>
<dbReference type="VEuPathDB" id="CryptoDB:CMU_040550"/>